<evidence type="ECO:0000256" key="4">
    <source>
        <dbReference type="ARBA" id="ARBA00008080"/>
    </source>
</evidence>
<dbReference type="InterPro" id="IPR036052">
    <property type="entry name" value="TrpB-like_PALP_sf"/>
</dbReference>
<keyword evidence="6" id="KW-0963">Cytoplasm</keyword>
<evidence type="ECO:0000256" key="9">
    <source>
        <dbReference type="ARBA" id="ARBA00022898"/>
    </source>
</evidence>
<dbReference type="GO" id="GO:0006412">
    <property type="term" value="P:translation"/>
    <property type="evidence" value="ECO:0007669"/>
    <property type="project" value="InterPro"/>
</dbReference>
<dbReference type="InterPro" id="IPR005856">
    <property type="entry name" value="Cys_synth"/>
</dbReference>
<dbReference type="EMBL" id="CP097506">
    <property type="protein sequence ID" value="URD97399.1"/>
    <property type="molecule type" value="Genomic_DNA"/>
</dbReference>
<dbReference type="SUPFAM" id="SSF53686">
    <property type="entry name" value="Tryptophan synthase beta subunit-like PLP-dependent enzymes"/>
    <property type="match status" value="1"/>
</dbReference>
<evidence type="ECO:0000256" key="14">
    <source>
        <dbReference type="PIRSR" id="PIRSR605856-50"/>
    </source>
</evidence>
<dbReference type="SUPFAM" id="SSF46946">
    <property type="entry name" value="S13-like H2TH domain"/>
    <property type="match status" value="1"/>
</dbReference>
<proteinExistence type="inferred from homology"/>
<dbReference type="EC" id="2.5.1.47" evidence="16"/>
<feature type="binding site" evidence="14">
    <location>
        <position position="80"/>
    </location>
    <ligand>
        <name>pyridoxal 5'-phosphate</name>
        <dbReference type="ChEBI" id="CHEBI:597326"/>
    </ligand>
</feature>
<dbReference type="NCBIfam" id="TIGR01139">
    <property type="entry name" value="cysK"/>
    <property type="match status" value="1"/>
</dbReference>
<dbReference type="PROSITE" id="PS00901">
    <property type="entry name" value="CYS_SYNTHASE"/>
    <property type="match status" value="1"/>
</dbReference>
<evidence type="ECO:0000256" key="2">
    <source>
        <dbReference type="ARBA" id="ARBA00004496"/>
    </source>
</evidence>
<evidence type="ECO:0000256" key="16">
    <source>
        <dbReference type="RuleBase" id="RU003985"/>
    </source>
</evidence>
<dbReference type="GO" id="GO:0003723">
    <property type="term" value="F:RNA binding"/>
    <property type="evidence" value="ECO:0007669"/>
    <property type="project" value="InterPro"/>
</dbReference>
<feature type="binding site" evidence="14">
    <location>
        <position position="272"/>
    </location>
    <ligand>
        <name>pyridoxal 5'-phosphate</name>
        <dbReference type="ChEBI" id="CHEBI:597326"/>
    </ligand>
</feature>
<dbReference type="HAMAP" id="MF_01315">
    <property type="entry name" value="Ribosomal_uS13"/>
    <property type="match status" value="1"/>
</dbReference>
<dbReference type="Gene3D" id="3.40.50.1100">
    <property type="match status" value="2"/>
</dbReference>
<dbReference type="InterPro" id="IPR050214">
    <property type="entry name" value="Cys_Synth/Cystath_Beta-Synth"/>
</dbReference>
<dbReference type="Gene3D" id="1.10.8.50">
    <property type="match status" value="1"/>
</dbReference>
<evidence type="ECO:0000256" key="5">
    <source>
        <dbReference type="ARBA" id="ARBA00019371"/>
    </source>
</evidence>
<feature type="binding site" evidence="14">
    <location>
        <begin position="184"/>
        <end position="188"/>
    </location>
    <ligand>
        <name>pyridoxal 5'-phosphate</name>
        <dbReference type="ChEBI" id="CHEBI:597326"/>
    </ligand>
</feature>
<dbReference type="GO" id="GO:0005737">
    <property type="term" value="C:cytoplasm"/>
    <property type="evidence" value="ECO:0007669"/>
    <property type="project" value="UniProtKB-SubCell"/>
</dbReference>
<keyword evidence="19" id="KW-1185">Reference proteome</keyword>
<keyword evidence="10" id="KW-0689">Ribosomal protein</keyword>
<dbReference type="InterPro" id="IPR001926">
    <property type="entry name" value="TrpB-like_PALP"/>
</dbReference>
<dbReference type="GO" id="GO:1990904">
    <property type="term" value="C:ribonucleoprotein complex"/>
    <property type="evidence" value="ECO:0007669"/>
    <property type="project" value="UniProtKB-KW"/>
</dbReference>
<evidence type="ECO:0000256" key="10">
    <source>
        <dbReference type="ARBA" id="ARBA00022980"/>
    </source>
</evidence>
<dbReference type="PANTHER" id="PTHR10314">
    <property type="entry name" value="CYSTATHIONINE BETA-SYNTHASE"/>
    <property type="match status" value="1"/>
</dbReference>
<keyword evidence="8 16" id="KW-0808">Transferase</keyword>
<dbReference type="GO" id="GO:0006535">
    <property type="term" value="P:cysteine biosynthetic process from serine"/>
    <property type="evidence" value="ECO:0007669"/>
    <property type="project" value="UniProtKB-UniRule"/>
</dbReference>
<dbReference type="Pfam" id="PF00291">
    <property type="entry name" value="PALP"/>
    <property type="match status" value="1"/>
</dbReference>
<dbReference type="FunFam" id="3.40.50.1100:FF:000006">
    <property type="entry name" value="Cysteine synthase"/>
    <property type="match status" value="1"/>
</dbReference>
<dbReference type="PROSITE" id="PS00646">
    <property type="entry name" value="RIBOSOMAL_S13_1"/>
    <property type="match status" value="1"/>
</dbReference>
<comment type="subcellular location">
    <subcellularLocation>
        <location evidence="2">Cytoplasm</location>
    </subcellularLocation>
</comment>
<dbReference type="NCBIfam" id="TIGR01136">
    <property type="entry name" value="cysKM"/>
    <property type="match status" value="1"/>
</dbReference>
<evidence type="ECO:0000256" key="12">
    <source>
        <dbReference type="ARBA" id="ARBA00023274"/>
    </source>
</evidence>
<dbReference type="GO" id="GO:0005840">
    <property type="term" value="C:ribosome"/>
    <property type="evidence" value="ECO:0007669"/>
    <property type="project" value="UniProtKB-KW"/>
</dbReference>
<keyword evidence="9 14" id="KW-0663">Pyridoxal phosphate</keyword>
<dbReference type="GO" id="GO:0004124">
    <property type="term" value="F:cysteine synthase activity"/>
    <property type="evidence" value="ECO:0007669"/>
    <property type="project" value="UniProtKB-UniRule"/>
</dbReference>
<feature type="modified residue" description="N6-(pyridoxal phosphate)lysine" evidence="15">
    <location>
        <position position="49"/>
    </location>
</feature>
<dbReference type="InterPro" id="IPR001216">
    <property type="entry name" value="P-phosphate_BS"/>
</dbReference>
<comment type="pathway">
    <text evidence="13">Amino-acid biosynthesis.</text>
</comment>
<dbReference type="AlphaFoldDB" id="A0A9E7FJH5"/>
<dbReference type="Pfam" id="PF00416">
    <property type="entry name" value="Ribosomal_S13"/>
    <property type="match status" value="1"/>
</dbReference>
<dbReference type="CDD" id="cd01561">
    <property type="entry name" value="CBS_like"/>
    <property type="match status" value="1"/>
</dbReference>
<name>A0A9E7FJH5_9LILI</name>
<evidence type="ECO:0000256" key="15">
    <source>
        <dbReference type="PIRSR" id="PIRSR605856-51"/>
    </source>
</evidence>
<dbReference type="OrthoDB" id="10259545at2759"/>
<dbReference type="FunFam" id="1.10.8.50:FF:000002">
    <property type="entry name" value="40S ribosomal protein S18"/>
    <property type="match status" value="1"/>
</dbReference>
<dbReference type="Gene3D" id="4.10.910.10">
    <property type="entry name" value="30s ribosomal protein s13, domain 2"/>
    <property type="match status" value="1"/>
</dbReference>
<keyword evidence="12" id="KW-0687">Ribonucleoprotein</keyword>
<sequence>MAEACPTIAKNVAELIGKTPLVYLNNVTTGCVARVAAKLEMMEPCSSVKDRIGYSMIADAEEKGLIQPGKSVLIEPTSGNTGIGLAFMAAAKGYRLILTMPASMSLERRIILKAFGAELVLTDPILGMNGAVHKAEELAEKTPNSYILQQFENPANPRIHYETTGPEIWKGTEGKVDALVSGIGTGGTITGAGKYLKEQNPEIKLYGIEPSESAILSGGKPGPHKIQGIGAGFIPGVLDVNLIDEVVQVSSDDAIETAKLLALKEGLLVGISSGAAAAAAIRIAQRPENEGKLIVVVFPSFGERYLSSVLFQSIKKEAECMGFFLRHQSPLHRERSEIRRRADTETLVAAMSLVANEDFQHILRVLNTNVDGKQKIMFALTSIKGIGRRFANIVCKKADVDMNKRAGELSAAELENLMTVVANPRQFKIPDWFLNRKKDYKDGRYSQVVSNALDMKLRDDLERLKKIRNHRGLRHFWGLRVRGQHTKTTGRRGKTVDDNDDLIR</sequence>
<evidence type="ECO:0000313" key="19">
    <source>
        <dbReference type="Proteomes" id="UP001055439"/>
    </source>
</evidence>
<keyword evidence="7 16" id="KW-0028">Amino-acid biosynthesis</keyword>
<dbReference type="InterPro" id="IPR005859">
    <property type="entry name" value="CysK"/>
</dbReference>
<evidence type="ECO:0000313" key="18">
    <source>
        <dbReference type="EMBL" id="URD97399.1"/>
    </source>
</evidence>
<comment type="cofactor">
    <cofactor evidence="1 14 16">
        <name>pyridoxal 5'-phosphate</name>
        <dbReference type="ChEBI" id="CHEBI:597326"/>
    </cofactor>
</comment>
<gene>
    <name evidence="18" type="ORF">MUK42_29405</name>
</gene>
<reference evidence="18" key="1">
    <citation type="submission" date="2022-05" db="EMBL/GenBank/DDBJ databases">
        <title>The Musa troglodytarum L. genome provides insights into the mechanism of non-climacteric behaviour and enrichment of carotenoids.</title>
        <authorList>
            <person name="Wang J."/>
        </authorList>
    </citation>
    <scope>NUCLEOTIDE SEQUENCE</scope>
    <source>
        <tissue evidence="18">Leaf</tissue>
    </source>
</reference>
<evidence type="ECO:0000256" key="13">
    <source>
        <dbReference type="ARBA" id="ARBA00029440"/>
    </source>
</evidence>
<evidence type="ECO:0000256" key="3">
    <source>
        <dbReference type="ARBA" id="ARBA00007103"/>
    </source>
</evidence>
<dbReference type="FunFam" id="4.10.910.10:FF:000002">
    <property type="entry name" value="40S ribosomal protein S18"/>
    <property type="match status" value="1"/>
</dbReference>
<dbReference type="InterPro" id="IPR027437">
    <property type="entry name" value="Rbsml_uS13_C"/>
</dbReference>
<dbReference type="InterPro" id="IPR018269">
    <property type="entry name" value="Ribosomal_uS13_CS"/>
</dbReference>
<evidence type="ECO:0000256" key="1">
    <source>
        <dbReference type="ARBA" id="ARBA00001933"/>
    </source>
</evidence>
<protein>
    <recommendedName>
        <fullName evidence="5 16">Cysteine synthase</fullName>
        <ecNumber evidence="16">2.5.1.47</ecNumber>
    </recommendedName>
</protein>
<comment type="catalytic activity">
    <reaction evidence="16">
        <text>O-acetyl-L-serine + hydrogen sulfide = L-cysteine + acetate</text>
        <dbReference type="Rhea" id="RHEA:14829"/>
        <dbReference type="ChEBI" id="CHEBI:29919"/>
        <dbReference type="ChEBI" id="CHEBI:30089"/>
        <dbReference type="ChEBI" id="CHEBI:35235"/>
        <dbReference type="ChEBI" id="CHEBI:58340"/>
        <dbReference type="EC" id="2.5.1.47"/>
    </reaction>
</comment>
<feature type="domain" description="Tryptophan synthase beta chain-like PALP" evidence="17">
    <location>
        <begin position="14"/>
        <end position="299"/>
    </location>
</feature>
<organism evidence="18 19">
    <name type="scientific">Musa troglodytarum</name>
    <name type="common">fe'i banana</name>
    <dbReference type="NCBI Taxonomy" id="320322"/>
    <lineage>
        <taxon>Eukaryota</taxon>
        <taxon>Viridiplantae</taxon>
        <taxon>Streptophyta</taxon>
        <taxon>Embryophyta</taxon>
        <taxon>Tracheophyta</taxon>
        <taxon>Spermatophyta</taxon>
        <taxon>Magnoliopsida</taxon>
        <taxon>Liliopsida</taxon>
        <taxon>Zingiberales</taxon>
        <taxon>Musaceae</taxon>
        <taxon>Musa</taxon>
    </lineage>
</organism>
<evidence type="ECO:0000259" key="17">
    <source>
        <dbReference type="Pfam" id="PF00291"/>
    </source>
</evidence>
<evidence type="ECO:0000256" key="8">
    <source>
        <dbReference type="ARBA" id="ARBA00022679"/>
    </source>
</evidence>
<comment type="similarity">
    <text evidence="3 16">Belongs to the cysteine synthase/cystathionine beta-synthase family.</text>
</comment>
<accession>A0A9E7FJH5</accession>
<evidence type="ECO:0000256" key="7">
    <source>
        <dbReference type="ARBA" id="ARBA00022605"/>
    </source>
</evidence>
<evidence type="ECO:0000256" key="11">
    <source>
        <dbReference type="ARBA" id="ARBA00023192"/>
    </source>
</evidence>
<evidence type="ECO:0000256" key="6">
    <source>
        <dbReference type="ARBA" id="ARBA00022490"/>
    </source>
</evidence>
<dbReference type="Proteomes" id="UP001055439">
    <property type="component" value="Chromosome 4"/>
</dbReference>
<dbReference type="InterPro" id="IPR010979">
    <property type="entry name" value="Ribosomal_uS13-like_H2TH"/>
</dbReference>
<dbReference type="FunFam" id="3.40.50.1100:FF:000130">
    <property type="entry name" value="Cysteine synthase"/>
    <property type="match status" value="1"/>
</dbReference>
<comment type="similarity">
    <text evidence="4">Belongs to the universal ribosomal protein uS13 family.</text>
</comment>
<dbReference type="GO" id="GO:0003735">
    <property type="term" value="F:structural constituent of ribosome"/>
    <property type="evidence" value="ECO:0007669"/>
    <property type="project" value="InterPro"/>
</dbReference>
<keyword evidence="11 16" id="KW-0198">Cysteine biosynthesis</keyword>
<dbReference type="PROSITE" id="PS50159">
    <property type="entry name" value="RIBOSOMAL_S13_2"/>
    <property type="match status" value="1"/>
</dbReference>
<dbReference type="InterPro" id="IPR001892">
    <property type="entry name" value="Ribosomal_uS13"/>
</dbReference>